<dbReference type="InterPro" id="IPR036770">
    <property type="entry name" value="Ankyrin_rpt-contain_sf"/>
</dbReference>
<dbReference type="PANTHER" id="PTHR24198:SF165">
    <property type="entry name" value="ANKYRIN REPEAT-CONTAINING PROTEIN-RELATED"/>
    <property type="match status" value="1"/>
</dbReference>
<dbReference type="Pfam" id="PF12796">
    <property type="entry name" value="Ank_2"/>
    <property type="match status" value="1"/>
</dbReference>
<dbReference type="PROSITE" id="PS50297">
    <property type="entry name" value="ANK_REP_REGION"/>
    <property type="match status" value="3"/>
</dbReference>
<comment type="caution">
    <text evidence="5">The sequence shown here is derived from an EMBL/GenBank/DDBJ whole genome shotgun (WGS) entry which is preliminary data.</text>
</comment>
<feature type="repeat" description="ANK" evidence="3">
    <location>
        <begin position="731"/>
        <end position="763"/>
    </location>
</feature>
<name>A0A0W0ZII2_9GAMM</name>
<feature type="compositionally biased region" description="Basic and acidic residues" evidence="4">
    <location>
        <begin position="1060"/>
        <end position="1075"/>
    </location>
</feature>
<dbReference type="InterPro" id="IPR002110">
    <property type="entry name" value="Ankyrin_rpt"/>
</dbReference>
<evidence type="ECO:0000256" key="4">
    <source>
        <dbReference type="SAM" id="MobiDB-lite"/>
    </source>
</evidence>
<proteinExistence type="predicted"/>
<feature type="repeat" description="ANK" evidence="3">
    <location>
        <begin position="764"/>
        <end position="796"/>
    </location>
</feature>
<keyword evidence="2 3" id="KW-0040">ANK repeat</keyword>
<dbReference type="STRING" id="947033.Lste_1796"/>
<sequence>MPTLKPALLQTLLPKTSDDQKTELEKQLTGIYGNLPRRFQNLQDDFEPCKKQLLDLLAYIIQLNPDALQLFAKYAEKVRDLTDKSAPPDILITLSAAKNTLEGALPNILARHKQVDKTALNSFTVSLCYSGAYINLEYALGCFIDKSFLSPILHTAKHDLVYELAKEFLISRKLVEHVGNEVHMANALFNFVADDFGLTMYADKFAHNFSPERLLEFKDYLKRHFNTNAFVAKIAQLLPPLPEGSISNMSQLKKVDDFFQLLGEKTPGWDQYSLLYDDEDINDEAVYIPKKNWDMFFASVIAVYLEKAGYFSGVEITVNDKKLVYAGEYVVDASTGKYSVLSDEDLLVLLNTSNSPIHPVCLIQQMSTQGVFDLYKTINGTDDKSRMLKAFCFHTILNRPHQSSEILDPLYEIISSPVDAQASNFQNPRKFLNAVIKNGHKISQEQLNFLASKHTEQELQNFLVYVIKNDFSELTDYLMQYNDHLLTIPYIMDLAVQHNALNVMTMLHRKNVNLNAPGHQNLPPVVLAVKYNRLSMLAKLHELGANLNQKVHTWLSVSPEDAGRGPIHIAAFMGNTKALEVLQSLNANLDEEDLNKETAAFIAAKNKKYDVLRKLHDLGANLSRRVLRGANTFFHPCASLVHLAVRSKDIELLRTLHERNVSMNEFDEEGNPPIFIADEEMLDELLKLGANLNQFNSKGWTLVCAAVRTGNVHLLRKLKTLNNGLNEPDRTGATPAHHAAAANKVAVLRTLHKLKVNFNIRNAQGQTPLAVAVANQNTRVIEYLASYDVDLNALNNEGHSPIYTAVANGLFESLETLINVGAGLSQIQIHADELLGILVHNRKISMFCKLLELGIVFQSDSENLKAMITCMNTRQISVGKAVHVGAFYGNIQILDALSQAHEELDKCNHENETPIFIAARAGQYSAVEWLIKQGMTPEPLMIRMDYLRELVKNEQADIKERAEIKIKEATAKNPFIYDVELSPKDIAEIMGYRDIVTLFDKPQPLPSVSTPTMTFFAPEVTYTIPNASQTPEPMDVDEPVHTKKRPASPLNDATIQIKKPYKETLSDKEHQFAPQ</sequence>
<feature type="repeat" description="ANK" evidence="3">
    <location>
        <begin position="797"/>
        <end position="829"/>
    </location>
</feature>
<evidence type="ECO:0000313" key="5">
    <source>
        <dbReference type="EMBL" id="KTD68638.1"/>
    </source>
</evidence>
<dbReference type="SUPFAM" id="SSF48403">
    <property type="entry name" value="Ankyrin repeat"/>
    <property type="match status" value="1"/>
</dbReference>
<dbReference type="EMBL" id="LNYY01000019">
    <property type="protein sequence ID" value="KTD68638.1"/>
    <property type="molecule type" value="Genomic_DNA"/>
</dbReference>
<dbReference type="Gene3D" id="1.25.40.20">
    <property type="entry name" value="Ankyrin repeat-containing domain"/>
    <property type="match status" value="2"/>
</dbReference>
<feature type="region of interest" description="Disordered" evidence="4">
    <location>
        <begin position="1026"/>
        <end position="1075"/>
    </location>
</feature>
<keyword evidence="1" id="KW-0677">Repeat</keyword>
<feature type="repeat" description="ANK" evidence="3">
    <location>
        <begin position="562"/>
        <end position="594"/>
    </location>
</feature>
<organism evidence="5 6">
    <name type="scientific">Legionella steelei</name>
    <dbReference type="NCBI Taxonomy" id="947033"/>
    <lineage>
        <taxon>Bacteria</taxon>
        <taxon>Pseudomonadati</taxon>
        <taxon>Pseudomonadota</taxon>
        <taxon>Gammaproteobacteria</taxon>
        <taxon>Legionellales</taxon>
        <taxon>Legionellaceae</taxon>
        <taxon>Legionella</taxon>
    </lineage>
</organism>
<dbReference type="SMART" id="SM00248">
    <property type="entry name" value="ANK"/>
    <property type="match status" value="11"/>
</dbReference>
<evidence type="ECO:0000313" key="6">
    <source>
        <dbReference type="Proteomes" id="UP000054926"/>
    </source>
</evidence>
<dbReference type="PANTHER" id="PTHR24198">
    <property type="entry name" value="ANKYRIN REPEAT AND PROTEIN KINASE DOMAIN-CONTAINING PROTEIN"/>
    <property type="match status" value="1"/>
</dbReference>
<dbReference type="AlphaFoldDB" id="A0A0W0ZII2"/>
<evidence type="ECO:0000256" key="3">
    <source>
        <dbReference type="PROSITE-ProRule" id="PRU00023"/>
    </source>
</evidence>
<evidence type="ECO:0000256" key="2">
    <source>
        <dbReference type="ARBA" id="ARBA00023043"/>
    </source>
</evidence>
<gene>
    <name evidence="5" type="ORF">Lste_1796</name>
</gene>
<dbReference type="Pfam" id="PF13637">
    <property type="entry name" value="Ank_4"/>
    <property type="match status" value="1"/>
</dbReference>
<keyword evidence="6" id="KW-1185">Reference proteome</keyword>
<dbReference type="OrthoDB" id="5632837at2"/>
<dbReference type="SUPFAM" id="SSF140860">
    <property type="entry name" value="Pseudo ankyrin repeat-like"/>
    <property type="match status" value="1"/>
</dbReference>
<reference evidence="5 6" key="1">
    <citation type="submission" date="2015-11" db="EMBL/GenBank/DDBJ databases">
        <title>Genomic analysis of 38 Legionella species identifies large and diverse effector repertoires.</title>
        <authorList>
            <person name="Burstein D."/>
            <person name="Amaro F."/>
            <person name="Zusman T."/>
            <person name="Lifshitz Z."/>
            <person name="Cohen O."/>
            <person name="Gilbert J.A."/>
            <person name="Pupko T."/>
            <person name="Shuman H.A."/>
            <person name="Segal G."/>
        </authorList>
    </citation>
    <scope>NUCLEOTIDE SEQUENCE [LARGE SCALE GENOMIC DNA]</scope>
    <source>
        <strain evidence="5 6">IMVS3376</strain>
    </source>
</reference>
<protein>
    <submittedName>
        <fullName evidence="5">Ankyrin repeat-containing protein</fullName>
    </submittedName>
</protein>
<evidence type="ECO:0000256" key="1">
    <source>
        <dbReference type="ARBA" id="ARBA00022737"/>
    </source>
</evidence>
<accession>A0A0W0ZII2</accession>
<dbReference type="Proteomes" id="UP000054926">
    <property type="component" value="Unassembled WGS sequence"/>
</dbReference>
<dbReference type="PATRIC" id="fig|947033.5.peg.1897"/>
<dbReference type="RefSeq" id="WP_058510713.1">
    <property type="nucleotide sequence ID" value="NZ_LNYY01000019.1"/>
</dbReference>
<dbReference type="PROSITE" id="PS50088">
    <property type="entry name" value="ANK_REPEAT"/>
    <property type="match status" value="4"/>
</dbReference>